<dbReference type="EMBL" id="BART01021825">
    <property type="protein sequence ID" value="GAH04287.1"/>
    <property type="molecule type" value="Genomic_DNA"/>
</dbReference>
<protein>
    <submittedName>
        <fullName evidence="1">Uncharacterized protein</fullName>
    </submittedName>
</protein>
<sequence>DHDIIRNDEVEKFCEIFFKLAREHILDHPELNSIIDEAVKRCKDKEKDEQKLFKRKCSRFVKRYTHFAQVMLFQDESLEKMYIYCRYLLRKLSRNHDDIPGRDDIELLYYKAIKDEEHFGKPNMEGNGSIHGTNDGGSTKRGEVIMLRLTKILQAITKKSGLPTSNADKIFLEQIERDCIDNQKLKKQAINKKEQFRYGFKEQLENIMIERMGQNQAIYETITSDEDIMNLLTEMYLNRTYRKLRENIKEKRKDKTNKDGLQ</sequence>
<feature type="non-terminal residue" evidence="1">
    <location>
        <position position="1"/>
    </location>
</feature>
<proteinExistence type="predicted"/>
<reference evidence="1" key="1">
    <citation type="journal article" date="2014" name="Front. Microbiol.">
        <title>High frequency of phylogenetically diverse reductive dehalogenase-homologous genes in deep subseafloor sedimentary metagenomes.</title>
        <authorList>
            <person name="Kawai M."/>
            <person name="Futagami T."/>
            <person name="Toyoda A."/>
            <person name="Takaki Y."/>
            <person name="Nishi S."/>
            <person name="Hori S."/>
            <person name="Arai W."/>
            <person name="Tsubouchi T."/>
            <person name="Morono Y."/>
            <person name="Uchiyama I."/>
            <person name="Ito T."/>
            <person name="Fujiyama A."/>
            <person name="Inagaki F."/>
            <person name="Takami H."/>
        </authorList>
    </citation>
    <scope>NUCLEOTIDE SEQUENCE</scope>
    <source>
        <strain evidence="1">Expedition CK06-06</strain>
    </source>
</reference>
<comment type="caution">
    <text evidence="1">The sequence shown here is derived from an EMBL/GenBank/DDBJ whole genome shotgun (WGS) entry which is preliminary data.</text>
</comment>
<accession>X1CA16</accession>
<gene>
    <name evidence="1" type="ORF">S01H4_40143</name>
</gene>
<name>X1CA16_9ZZZZ</name>
<evidence type="ECO:0000313" key="1">
    <source>
        <dbReference type="EMBL" id="GAH04287.1"/>
    </source>
</evidence>
<dbReference type="AlphaFoldDB" id="X1CA16"/>
<organism evidence="1">
    <name type="scientific">marine sediment metagenome</name>
    <dbReference type="NCBI Taxonomy" id="412755"/>
    <lineage>
        <taxon>unclassified sequences</taxon>
        <taxon>metagenomes</taxon>
        <taxon>ecological metagenomes</taxon>
    </lineage>
</organism>